<accession>A0ABD3FIK4</accession>
<feature type="region of interest" description="Disordered" evidence="1">
    <location>
        <begin position="67"/>
        <end position="286"/>
    </location>
</feature>
<keyword evidence="3" id="KW-1185">Reference proteome</keyword>
<protein>
    <submittedName>
        <fullName evidence="2">Uncharacterized protein</fullName>
    </submittedName>
</protein>
<dbReference type="EMBL" id="JBIMZQ010000019">
    <property type="protein sequence ID" value="KAL3665690.1"/>
    <property type="molecule type" value="Genomic_DNA"/>
</dbReference>
<proteinExistence type="predicted"/>
<feature type="compositionally biased region" description="Basic and acidic residues" evidence="1">
    <location>
        <begin position="88"/>
        <end position="101"/>
    </location>
</feature>
<feature type="compositionally biased region" description="Acidic residues" evidence="1">
    <location>
        <begin position="240"/>
        <end position="258"/>
    </location>
</feature>
<comment type="caution">
    <text evidence="2">The sequence shown here is derived from an EMBL/GenBank/DDBJ whole genome shotgun (WGS) entry which is preliminary data.</text>
</comment>
<dbReference type="Proteomes" id="UP001632037">
    <property type="component" value="Unassembled WGS sequence"/>
</dbReference>
<feature type="compositionally biased region" description="Polar residues" evidence="1">
    <location>
        <begin position="211"/>
        <end position="230"/>
    </location>
</feature>
<evidence type="ECO:0000313" key="3">
    <source>
        <dbReference type="Proteomes" id="UP001632037"/>
    </source>
</evidence>
<gene>
    <name evidence="2" type="ORF">V7S43_009123</name>
</gene>
<feature type="compositionally biased region" description="Basic and acidic residues" evidence="1">
    <location>
        <begin position="24"/>
        <end position="35"/>
    </location>
</feature>
<name>A0ABD3FIK4_9STRA</name>
<evidence type="ECO:0000313" key="2">
    <source>
        <dbReference type="EMBL" id="KAL3665690.1"/>
    </source>
</evidence>
<dbReference type="AlphaFoldDB" id="A0ABD3FIK4"/>
<feature type="region of interest" description="Disordered" evidence="1">
    <location>
        <begin position="24"/>
        <end position="51"/>
    </location>
</feature>
<feature type="compositionally biased region" description="Polar residues" evidence="1">
    <location>
        <begin position="173"/>
        <end position="190"/>
    </location>
</feature>
<feature type="compositionally biased region" description="Low complexity" evidence="1">
    <location>
        <begin position="102"/>
        <end position="111"/>
    </location>
</feature>
<evidence type="ECO:0000256" key="1">
    <source>
        <dbReference type="SAM" id="MobiDB-lite"/>
    </source>
</evidence>
<feature type="compositionally biased region" description="Basic residues" evidence="1">
    <location>
        <begin position="112"/>
        <end position="121"/>
    </location>
</feature>
<reference evidence="2 3" key="1">
    <citation type="submission" date="2024-09" db="EMBL/GenBank/DDBJ databases">
        <title>Genome sequencing and assembly of Phytophthora oleae, isolate VK10A, causative agent of rot of olive drupes.</title>
        <authorList>
            <person name="Conti Taguali S."/>
            <person name="Riolo M."/>
            <person name="La Spada F."/>
            <person name="Cacciola S.O."/>
            <person name="Dionisio G."/>
        </authorList>
    </citation>
    <scope>NUCLEOTIDE SEQUENCE [LARGE SCALE GENOMIC DNA]</scope>
    <source>
        <strain evidence="2 3">VK10A</strain>
    </source>
</reference>
<organism evidence="2 3">
    <name type="scientific">Phytophthora oleae</name>
    <dbReference type="NCBI Taxonomy" id="2107226"/>
    <lineage>
        <taxon>Eukaryota</taxon>
        <taxon>Sar</taxon>
        <taxon>Stramenopiles</taxon>
        <taxon>Oomycota</taxon>
        <taxon>Peronosporomycetes</taxon>
        <taxon>Peronosporales</taxon>
        <taxon>Peronosporaceae</taxon>
        <taxon>Phytophthora</taxon>
    </lineage>
</organism>
<sequence length="447" mass="48557">MARLEGRDQMERYRLLLEHTAYLEGKRDDGEDRAPVRTASPTTARRPPVGKVTSYIADLKARAAAKEAAAKPRVGKKKLIKKQQAELAPEKKATKEAKAVARAEAAVSLRSAAKKRERKRVATLGDLKRKRADRSSAVAKAKKKKKKQTSSSAVDDNDGDADDERGNLAALQVSDTVSTKSSPDNSGSTEQHTEGGEMDPADSTRGLSEVTGESQVLGSPGISSTYTNEAVASAATPAESLEEEEALTSDVDCEDEGDVFGGVFEGHEDANEEDDSASGGDSDGGLDGAALLALRKTRAKHDDLELEQTFERRDAGACAGPSSAEEDVSVWVELLDSSTHPVQNEPYPGLFSGEHGPTEEVLDKAESPLQLFFFFMPPSLWLWIASDSNRYYHQHLNQSVDRMYARKVAQDPDATREEVLLQETTKHKKINAEEIVHCIGLLVTRIP</sequence>